<dbReference type="InterPro" id="IPR027417">
    <property type="entry name" value="P-loop_NTPase"/>
</dbReference>
<dbReference type="RefSeq" id="WP_309262774.1">
    <property type="nucleotide sequence ID" value="NZ_JARUHG010000003.1"/>
</dbReference>
<gene>
    <name evidence="1" type="ORF">P8609_11790</name>
</gene>
<name>A0ABU1CFB2_9GAMM</name>
<dbReference type="Proteomes" id="UP001233535">
    <property type="component" value="Unassembled WGS sequence"/>
</dbReference>
<dbReference type="Gene3D" id="3.40.50.300">
    <property type="entry name" value="P-loop containing nucleotide triphosphate hydrolases"/>
    <property type="match status" value="1"/>
</dbReference>
<keyword evidence="2" id="KW-1185">Reference proteome</keyword>
<comment type="caution">
    <text evidence="1">The sequence shown here is derived from an EMBL/GenBank/DDBJ whole genome shotgun (WGS) entry which is preliminary data.</text>
</comment>
<accession>A0ABU1CFB2</accession>
<evidence type="ECO:0000313" key="2">
    <source>
        <dbReference type="Proteomes" id="UP001233535"/>
    </source>
</evidence>
<evidence type="ECO:0008006" key="3">
    <source>
        <dbReference type="Google" id="ProtNLM"/>
    </source>
</evidence>
<dbReference type="SUPFAM" id="SSF52540">
    <property type="entry name" value="P-loop containing nucleoside triphosphate hydrolases"/>
    <property type="match status" value="1"/>
</dbReference>
<organism evidence="1 2">
    <name type="scientific">Lysobacter arvi</name>
    <dbReference type="NCBI Taxonomy" id="3038776"/>
    <lineage>
        <taxon>Bacteria</taxon>
        <taxon>Pseudomonadati</taxon>
        <taxon>Pseudomonadota</taxon>
        <taxon>Gammaproteobacteria</taxon>
        <taxon>Lysobacterales</taxon>
        <taxon>Lysobacteraceae</taxon>
        <taxon>Lysobacter</taxon>
    </lineage>
</organism>
<proteinExistence type="predicted"/>
<sequence>MTPPRRLPPDFSRSAAYPLFAFDAAQDRGWVLHFGAEDYRRASFLDQRALGRRDVSGWAVDRAELLAALGPSAPLRDVHWLFHIGHCGSSLVSRLLDLVPGALGLREPLPLLALAHGREDPLAQPWEAPVLALLARGFADSRAVIVKPTSVVTTIADRLLPPTGRGCLLWVDLHTWLATMLRDVRLIEGALATEPLRLARQPALPPAQTDGARLARAWLIEQLRWRSLARDPALSGRLIDLDFADVLRDPAPTVARLAAHYGLDVPDDWAQRIKASELLSRYAKDGDAHFDANARRRELAAATEKHADGIADGLQWAHTALDGIEDGAEFVPRLRPQT</sequence>
<evidence type="ECO:0000313" key="1">
    <source>
        <dbReference type="EMBL" id="MDR0183642.1"/>
    </source>
</evidence>
<reference evidence="1 2" key="1">
    <citation type="submission" date="2023-04" db="EMBL/GenBank/DDBJ databases">
        <title>Lysobacter sp. strain UC isolated from soil sample.</title>
        <authorList>
            <person name="Choksket S."/>
            <person name="Harshvardhan F."/>
            <person name="Rana R."/>
            <person name="Patil P.B."/>
            <person name="Korpole S."/>
        </authorList>
    </citation>
    <scope>NUCLEOTIDE SEQUENCE [LARGE SCALE GENOMIC DNA]</scope>
    <source>
        <strain evidence="1 2">UC</strain>
    </source>
</reference>
<protein>
    <recommendedName>
        <fullName evidence="3">Sulfotransferase</fullName>
    </recommendedName>
</protein>
<dbReference type="EMBL" id="JARUHG010000003">
    <property type="protein sequence ID" value="MDR0183642.1"/>
    <property type="molecule type" value="Genomic_DNA"/>
</dbReference>